<dbReference type="GeneID" id="99673773"/>
<dbReference type="GO" id="GO:0009252">
    <property type="term" value="P:peptidoglycan biosynthetic process"/>
    <property type="evidence" value="ECO:0007669"/>
    <property type="project" value="UniProtKB-KW"/>
</dbReference>
<dbReference type="GO" id="GO:0008658">
    <property type="term" value="F:penicillin binding"/>
    <property type="evidence" value="ECO:0007669"/>
    <property type="project" value="InterPro"/>
</dbReference>
<dbReference type="EMBL" id="OKQU01000001">
    <property type="protein sequence ID" value="SPE07164.1"/>
    <property type="molecule type" value="Genomic_DNA"/>
</dbReference>
<dbReference type="GO" id="GO:0071555">
    <property type="term" value="P:cell wall organization"/>
    <property type="evidence" value="ECO:0007669"/>
    <property type="project" value="UniProtKB-KW"/>
</dbReference>
<feature type="domain" description="Penicillin-binding protein transpeptidase" evidence="16">
    <location>
        <begin position="379"/>
        <end position="624"/>
    </location>
</feature>
<keyword evidence="15" id="KW-1133">Transmembrane helix</keyword>
<evidence type="ECO:0000259" key="17">
    <source>
        <dbReference type="Pfam" id="PF00912"/>
    </source>
</evidence>
<evidence type="ECO:0000256" key="10">
    <source>
        <dbReference type="ARBA" id="ARBA00023268"/>
    </source>
</evidence>
<keyword evidence="4" id="KW-0645">Protease</keyword>
<dbReference type="InterPro" id="IPR012338">
    <property type="entry name" value="Beta-lactam/transpept-like"/>
</dbReference>
<dbReference type="SUPFAM" id="SSF53955">
    <property type="entry name" value="Lysozyme-like"/>
    <property type="match status" value="1"/>
</dbReference>
<dbReference type="GO" id="GO:0008360">
    <property type="term" value="P:regulation of cell shape"/>
    <property type="evidence" value="ECO:0007669"/>
    <property type="project" value="UniProtKB-KW"/>
</dbReference>
<comment type="catalytic activity">
    <reaction evidence="13">
        <text>[GlcNAc-(1-&gt;4)-Mur2Ac(oyl-L-Ala-gamma-D-Glu-L-Lys-D-Ala-D-Ala)](n)-di-trans,octa-cis-undecaprenyl diphosphate + beta-D-GlcNAc-(1-&gt;4)-Mur2Ac(oyl-L-Ala-gamma-D-Glu-L-Lys-D-Ala-D-Ala)-di-trans,octa-cis-undecaprenyl diphosphate = [GlcNAc-(1-&gt;4)-Mur2Ac(oyl-L-Ala-gamma-D-Glu-L-Lys-D-Ala-D-Ala)](n+1)-di-trans,octa-cis-undecaprenyl diphosphate + di-trans,octa-cis-undecaprenyl diphosphate + H(+)</text>
        <dbReference type="Rhea" id="RHEA:23708"/>
        <dbReference type="Rhea" id="RHEA-COMP:9602"/>
        <dbReference type="Rhea" id="RHEA-COMP:9603"/>
        <dbReference type="ChEBI" id="CHEBI:15378"/>
        <dbReference type="ChEBI" id="CHEBI:58405"/>
        <dbReference type="ChEBI" id="CHEBI:60033"/>
        <dbReference type="ChEBI" id="CHEBI:78435"/>
        <dbReference type="EC" id="2.4.99.28"/>
    </reaction>
</comment>
<keyword evidence="3" id="KW-0121">Carboxypeptidase</keyword>
<feature type="compositionally biased region" description="Polar residues" evidence="14">
    <location>
        <begin position="697"/>
        <end position="710"/>
    </location>
</feature>
<evidence type="ECO:0000313" key="21">
    <source>
        <dbReference type="Proteomes" id="UP000239237"/>
    </source>
</evidence>
<feature type="region of interest" description="Disordered" evidence="14">
    <location>
        <begin position="1"/>
        <end position="47"/>
    </location>
</feature>
<dbReference type="GO" id="GO:0009002">
    <property type="term" value="F:serine-type D-Ala-D-Ala carboxypeptidase activity"/>
    <property type="evidence" value="ECO:0007669"/>
    <property type="project" value="UniProtKB-EC"/>
</dbReference>
<dbReference type="EMBL" id="OKQR01000001">
    <property type="protein sequence ID" value="SPD91885.1"/>
    <property type="molecule type" value="Genomic_DNA"/>
</dbReference>
<dbReference type="Proteomes" id="UP000239237">
    <property type="component" value="Unassembled WGS sequence"/>
</dbReference>
<dbReference type="PANTHER" id="PTHR32282">
    <property type="entry name" value="BINDING PROTEIN TRANSPEPTIDASE, PUTATIVE-RELATED"/>
    <property type="match status" value="1"/>
</dbReference>
<evidence type="ECO:0000256" key="1">
    <source>
        <dbReference type="ARBA" id="ARBA00007090"/>
    </source>
</evidence>
<evidence type="ECO:0000256" key="9">
    <source>
        <dbReference type="ARBA" id="ARBA00022984"/>
    </source>
</evidence>
<keyword evidence="10" id="KW-0511">Multifunctional enzyme</keyword>
<keyword evidence="11" id="KW-0961">Cell wall biogenesis/degradation</keyword>
<dbReference type="Gene3D" id="1.10.3810.10">
    <property type="entry name" value="Biosynthetic peptidoglycan transglycosylase-like"/>
    <property type="match status" value="1"/>
</dbReference>
<feature type="compositionally biased region" description="Polar residues" evidence="14">
    <location>
        <begin position="1"/>
        <end position="16"/>
    </location>
</feature>
<evidence type="ECO:0000256" key="8">
    <source>
        <dbReference type="ARBA" id="ARBA00022960"/>
    </source>
</evidence>
<dbReference type="Pfam" id="PF00912">
    <property type="entry name" value="Transgly"/>
    <property type="match status" value="1"/>
</dbReference>
<evidence type="ECO:0000256" key="12">
    <source>
        <dbReference type="ARBA" id="ARBA00034000"/>
    </source>
</evidence>
<evidence type="ECO:0000313" key="19">
    <source>
        <dbReference type="EMBL" id="SPE07164.1"/>
    </source>
</evidence>
<keyword evidence="15" id="KW-0812">Transmembrane</keyword>
<dbReference type="InterPro" id="IPR001264">
    <property type="entry name" value="Glyco_trans_51"/>
</dbReference>
<evidence type="ECO:0000256" key="15">
    <source>
        <dbReference type="SAM" id="Phobius"/>
    </source>
</evidence>
<keyword evidence="8" id="KW-0133">Cell shape</keyword>
<dbReference type="AlphaFoldDB" id="A0A2N9K9A2"/>
<evidence type="ECO:0000256" key="3">
    <source>
        <dbReference type="ARBA" id="ARBA00022645"/>
    </source>
</evidence>
<dbReference type="PANTHER" id="PTHR32282:SF29">
    <property type="entry name" value="PENICILLIN-BINDING PROTEIN 1A"/>
    <property type="match status" value="1"/>
</dbReference>
<dbReference type="InterPro" id="IPR001460">
    <property type="entry name" value="PCN-bd_Tpept"/>
</dbReference>
<comment type="similarity">
    <text evidence="2">In the N-terminal section; belongs to the glycosyltransferase 51 family.</text>
</comment>
<organism evidence="19 20">
    <name type="scientific">Leuconostoc suionicum</name>
    <dbReference type="NCBI Taxonomy" id="1511761"/>
    <lineage>
        <taxon>Bacteria</taxon>
        <taxon>Bacillati</taxon>
        <taxon>Bacillota</taxon>
        <taxon>Bacilli</taxon>
        <taxon>Lactobacillales</taxon>
        <taxon>Lactobacillaceae</taxon>
        <taxon>Leuconostoc</taxon>
    </lineage>
</organism>
<accession>A0A2N9K9A2</accession>
<dbReference type="GO" id="GO:0006508">
    <property type="term" value="P:proteolysis"/>
    <property type="evidence" value="ECO:0007669"/>
    <property type="project" value="UniProtKB-KW"/>
</dbReference>
<dbReference type="SUPFAM" id="SSF56601">
    <property type="entry name" value="beta-lactamase/transpeptidase-like"/>
    <property type="match status" value="1"/>
</dbReference>
<reference evidence="19 20" key="1">
    <citation type="submission" date="2018-02" db="EMBL/GenBank/DDBJ databases">
        <authorList>
            <person name="Cohen D.B."/>
            <person name="Kent A.D."/>
        </authorList>
    </citation>
    <scope>NUCLEOTIDE SEQUENCE [LARGE SCALE GENOMIC DNA]</scope>
    <source>
        <strain evidence="19 20">CECT 9216</strain>
    </source>
</reference>
<evidence type="ECO:0000313" key="20">
    <source>
        <dbReference type="Proteomes" id="UP000237923"/>
    </source>
</evidence>
<dbReference type="GO" id="GO:0030288">
    <property type="term" value="C:outer membrane-bounded periplasmic space"/>
    <property type="evidence" value="ECO:0007669"/>
    <property type="project" value="TreeGrafter"/>
</dbReference>
<keyword evidence="5" id="KW-0328">Glycosyltransferase</keyword>
<evidence type="ECO:0000256" key="13">
    <source>
        <dbReference type="ARBA" id="ARBA00049902"/>
    </source>
</evidence>
<evidence type="ECO:0000256" key="2">
    <source>
        <dbReference type="ARBA" id="ARBA00007739"/>
    </source>
</evidence>
<dbReference type="KEGG" id="lsu:A6B45_03150"/>
<keyword evidence="9" id="KW-0573">Peptidoglycan synthesis</keyword>
<evidence type="ECO:0000256" key="11">
    <source>
        <dbReference type="ARBA" id="ARBA00023316"/>
    </source>
</evidence>
<evidence type="ECO:0000256" key="5">
    <source>
        <dbReference type="ARBA" id="ARBA00022676"/>
    </source>
</evidence>
<evidence type="ECO:0000256" key="7">
    <source>
        <dbReference type="ARBA" id="ARBA00022801"/>
    </source>
</evidence>
<keyword evidence="15" id="KW-0472">Membrane</keyword>
<keyword evidence="7" id="KW-0378">Hydrolase</keyword>
<dbReference type="GO" id="GO:0008955">
    <property type="term" value="F:peptidoglycan glycosyltransferase activity"/>
    <property type="evidence" value="ECO:0007669"/>
    <property type="project" value="UniProtKB-EC"/>
</dbReference>
<feature type="region of interest" description="Disordered" evidence="14">
    <location>
        <begin position="697"/>
        <end position="730"/>
    </location>
</feature>
<dbReference type="FunFam" id="1.10.3810.10:FF:000001">
    <property type="entry name" value="Penicillin-binding protein 1A"/>
    <property type="match status" value="1"/>
</dbReference>
<comment type="similarity">
    <text evidence="1">In the C-terminal section; belongs to the transpeptidase family.</text>
</comment>
<name>A0A2N9K9A2_9LACO</name>
<dbReference type="InterPro" id="IPR023346">
    <property type="entry name" value="Lysozyme-like_dom_sf"/>
</dbReference>
<dbReference type="Proteomes" id="UP000237923">
    <property type="component" value="Unassembled WGS sequence"/>
</dbReference>
<feature type="domain" description="Glycosyl transferase family 51" evidence="17">
    <location>
        <begin position="105"/>
        <end position="283"/>
    </location>
</feature>
<evidence type="ECO:0000259" key="16">
    <source>
        <dbReference type="Pfam" id="PF00905"/>
    </source>
</evidence>
<reference evidence="18 21" key="2">
    <citation type="submission" date="2018-02" db="EMBL/GenBank/DDBJ databases">
        <authorList>
            <person name="Rodrigo-Torres L."/>
            <person name="Arahal R. D."/>
            <person name="Lucena T."/>
        </authorList>
    </citation>
    <scope>NUCLEOTIDE SEQUENCE [LARGE SCALE GENOMIC DNA]</scope>
    <source>
        <strain evidence="18 21">CECT 8486</strain>
    </source>
</reference>
<sequence length="730" mass="79110">MANDKANQWSRVNRNHNMYDEYPAQEPPRPPKTNGPKGGGPRKPRKTKKKHHWILAIFLWLLTLGVIAGLAGTALFFTYANDAPNITESDLASENSTQILDSKGNVIWSMATQDRDYANSNEIPKQLKQAVVSIEDRRFYKHHGVDPIRIAGAAVSNIKGSSLGMQGGSTLTQQLVKLSVFSTSTADQTFKRKAQEAWLALRVEKNFTKDQILTFYMNKVYMGHGVYGMKTASEYFYGKALTDLSLPQLALLAGMPQSPTYYDPYLKDTTAAKERRDTVLKAMVTYGAITSKQASAAMKVPVSDGLQDLDAKTEAANSTRKVVDAYATSTIAEAKKLGYDTTKAGLKIYTNMDSNLQQSLYDNANDGSVSFSSSDLQIGATMTDPNNGHVVAQIGGRNVTTLQALNRATNTTRSSGSSIKPLLDYGPAIEYLNWPTYRTVEDKKYKYLGTNTSVYDWDKKYMGNITMRTALTQSRNIPAVRTLEEVGGSNAEKFVNGLGITTSSTPGGSMAIGIDVSTEQEAAAYGAVANGGVYYKPTYISKVVTADGTTHNYNSTGTRAMKTSTAFMLTDMMKGVIKPNATAADAEISGLHQAGKSGLVAYSEDSGMPDKAISDAWFTGFTKSYTLSVWTGFDVPGENYIPWTEQDLPAQYYAKVMAYAMQNKSNTDWTAPDTVTAKVKGNIVEYEVKDASWSNGGLPSVTSITQSGETPSEAGISANSASTGSTTGNN</sequence>
<feature type="compositionally biased region" description="Low complexity" evidence="14">
    <location>
        <begin position="714"/>
        <end position="730"/>
    </location>
</feature>
<proteinExistence type="inferred from homology"/>
<dbReference type="InterPro" id="IPR036950">
    <property type="entry name" value="PBP_transglycosylase"/>
</dbReference>
<evidence type="ECO:0000256" key="6">
    <source>
        <dbReference type="ARBA" id="ARBA00022679"/>
    </source>
</evidence>
<dbReference type="Gene3D" id="3.40.710.10">
    <property type="entry name" value="DD-peptidase/beta-lactamase superfamily"/>
    <property type="match status" value="1"/>
</dbReference>
<keyword evidence="6" id="KW-0808">Transferase</keyword>
<evidence type="ECO:0000313" key="18">
    <source>
        <dbReference type="EMBL" id="SPD91885.1"/>
    </source>
</evidence>
<protein>
    <submittedName>
        <fullName evidence="19">Penicillin-binding protein 1A</fullName>
    </submittedName>
</protein>
<dbReference type="Pfam" id="PF00905">
    <property type="entry name" value="Transpeptidase"/>
    <property type="match status" value="1"/>
</dbReference>
<dbReference type="RefSeq" id="WP_072613315.1">
    <property type="nucleotide sequence ID" value="NZ_AP017935.1"/>
</dbReference>
<gene>
    <name evidence="19" type="primary">ponA</name>
    <name evidence="18" type="ORF">LES8486_00877</name>
    <name evidence="19" type="ORF">LES9216_01024</name>
</gene>
<comment type="catalytic activity">
    <reaction evidence="12">
        <text>Preferential cleavage: (Ac)2-L-Lys-D-Ala-|-D-Ala. Also transpeptidation of peptidyl-alanyl moieties that are N-acyl substituents of D-alanine.</text>
        <dbReference type="EC" id="3.4.16.4"/>
    </reaction>
</comment>
<evidence type="ECO:0000256" key="14">
    <source>
        <dbReference type="SAM" id="MobiDB-lite"/>
    </source>
</evidence>
<keyword evidence="21" id="KW-1185">Reference proteome</keyword>
<feature type="transmembrane region" description="Helical" evidence="15">
    <location>
        <begin position="53"/>
        <end position="79"/>
    </location>
</feature>
<evidence type="ECO:0000256" key="4">
    <source>
        <dbReference type="ARBA" id="ARBA00022670"/>
    </source>
</evidence>
<dbReference type="InterPro" id="IPR050396">
    <property type="entry name" value="Glycosyltr_51/Transpeptidase"/>
</dbReference>